<feature type="compositionally biased region" description="Polar residues" evidence="1">
    <location>
        <begin position="97"/>
        <end position="106"/>
    </location>
</feature>
<gene>
    <name evidence="2" type="ORF">CMV_020923</name>
</gene>
<evidence type="ECO:0000313" key="2">
    <source>
        <dbReference type="EMBL" id="KAF3953650.1"/>
    </source>
</evidence>
<proteinExistence type="predicted"/>
<keyword evidence="3" id="KW-1185">Reference proteome</keyword>
<sequence>MPLEPLCTVVATLKFGEEPSDSHKIFAAFIDTLVGLMVVTAADQCLLVGRQWRASLSKKEERTLKKGKQLRPTPLAYDLKIQVSKKTSKASRIPHNLGSSENDLEG</sequence>
<comment type="caution">
    <text evidence="2">The sequence shown here is derived from an EMBL/GenBank/DDBJ whole genome shotgun (WGS) entry which is preliminary data.</text>
</comment>
<evidence type="ECO:0000313" key="3">
    <source>
        <dbReference type="Proteomes" id="UP000737018"/>
    </source>
</evidence>
<feature type="region of interest" description="Disordered" evidence="1">
    <location>
        <begin position="85"/>
        <end position="106"/>
    </location>
</feature>
<reference evidence="2" key="1">
    <citation type="submission" date="2020-03" db="EMBL/GenBank/DDBJ databases">
        <title>Castanea mollissima Vanexum genome sequencing.</title>
        <authorList>
            <person name="Staton M."/>
        </authorList>
    </citation>
    <scope>NUCLEOTIDE SEQUENCE</scope>
    <source>
        <tissue evidence="2">Leaf</tissue>
    </source>
</reference>
<protein>
    <submittedName>
        <fullName evidence="2">Uncharacterized protein</fullName>
    </submittedName>
</protein>
<dbReference type="AlphaFoldDB" id="A0A8J4VFD7"/>
<accession>A0A8J4VFD7</accession>
<evidence type="ECO:0000256" key="1">
    <source>
        <dbReference type="SAM" id="MobiDB-lite"/>
    </source>
</evidence>
<dbReference type="Proteomes" id="UP000737018">
    <property type="component" value="Unassembled WGS sequence"/>
</dbReference>
<name>A0A8J4VFD7_9ROSI</name>
<organism evidence="2 3">
    <name type="scientific">Castanea mollissima</name>
    <name type="common">Chinese chestnut</name>
    <dbReference type="NCBI Taxonomy" id="60419"/>
    <lineage>
        <taxon>Eukaryota</taxon>
        <taxon>Viridiplantae</taxon>
        <taxon>Streptophyta</taxon>
        <taxon>Embryophyta</taxon>
        <taxon>Tracheophyta</taxon>
        <taxon>Spermatophyta</taxon>
        <taxon>Magnoliopsida</taxon>
        <taxon>eudicotyledons</taxon>
        <taxon>Gunneridae</taxon>
        <taxon>Pentapetalae</taxon>
        <taxon>rosids</taxon>
        <taxon>fabids</taxon>
        <taxon>Fagales</taxon>
        <taxon>Fagaceae</taxon>
        <taxon>Castanea</taxon>
    </lineage>
</organism>
<dbReference type="EMBL" id="JRKL02003986">
    <property type="protein sequence ID" value="KAF3953650.1"/>
    <property type="molecule type" value="Genomic_DNA"/>
</dbReference>